<feature type="compositionally biased region" description="Low complexity" evidence="1">
    <location>
        <begin position="1"/>
        <end position="22"/>
    </location>
</feature>
<evidence type="ECO:0000256" key="1">
    <source>
        <dbReference type="SAM" id="MobiDB-lite"/>
    </source>
</evidence>
<feature type="region of interest" description="Disordered" evidence="1">
    <location>
        <begin position="1"/>
        <end position="59"/>
    </location>
</feature>
<sequence>SSGSSFSDSRSSNSDSHSDFGSLGNTRSGRPNSHRTHHDDDNHAHGSNHEPTEPSYFESDSFKEAQRLSDQMTAEIDEYFQQFSKDKKPKKVSFVTTVLPATEDYTGFFKPMHDDMAKTLNSLKDSMHKMGLDSKFKELEEINDSYLKEKF</sequence>
<name>A0AAV7IBG4_COTGL</name>
<dbReference type="AlphaFoldDB" id="A0AAV7IBG4"/>
<evidence type="ECO:0000313" key="2">
    <source>
        <dbReference type="EMBL" id="KAH0557353.1"/>
    </source>
</evidence>
<feature type="non-terminal residue" evidence="2">
    <location>
        <position position="1"/>
    </location>
</feature>
<gene>
    <name evidence="2" type="ORF">KQX54_004548</name>
</gene>
<evidence type="ECO:0000313" key="3">
    <source>
        <dbReference type="Proteomes" id="UP000826195"/>
    </source>
</evidence>
<dbReference type="Proteomes" id="UP000826195">
    <property type="component" value="Unassembled WGS sequence"/>
</dbReference>
<comment type="caution">
    <text evidence="2">The sequence shown here is derived from an EMBL/GenBank/DDBJ whole genome shotgun (WGS) entry which is preliminary data.</text>
</comment>
<protein>
    <submittedName>
        <fullName evidence="2">Uncharacterized protein</fullName>
    </submittedName>
</protein>
<accession>A0AAV7IBG4</accession>
<keyword evidence="3" id="KW-1185">Reference proteome</keyword>
<reference evidence="2 3" key="1">
    <citation type="journal article" date="2021" name="J. Hered.">
        <title>A chromosome-level genome assembly of the parasitoid wasp, Cotesia glomerata (Hymenoptera: Braconidae).</title>
        <authorList>
            <person name="Pinto B.J."/>
            <person name="Weis J.J."/>
            <person name="Gamble T."/>
            <person name="Ode P.J."/>
            <person name="Paul R."/>
            <person name="Zaspel J.M."/>
        </authorList>
    </citation>
    <scope>NUCLEOTIDE SEQUENCE [LARGE SCALE GENOMIC DNA]</scope>
    <source>
        <strain evidence="2">CgM1</strain>
    </source>
</reference>
<organism evidence="2 3">
    <name type="scientific">Cotesia glomerata</name>
    <name type="common">Lepidopteran parasitic wasp</name>
    <name type="synonym">Apanteles glomeratus</name>
    <dbReference type="NCBI Taxonomy" id="32391"/>
    <lineage>
        <taxon>Eukaryota</taxon>
        <taxon>Metazoa</taxon>
        <taxon>Ecdysozoa</taxon>
        <taxon>Arthropoda</taxon>
        <taxon>Hexapoda</taxon>
        <taxon>Insecta</taxon>
        <taxon>Pterygota</taxon>
        <taxon>Neoptera</taxon>
        <taxon>Endopterygota</taxon>
        <taxon>Hymenoptera</taxon>
        <taxon>Apocrita</taxon>
        <taxon>Ichneumonoidea</taxon>
        <taxon>Braconidae</taxon>
        <taxon>Microgastrinae</taxon>
        <taxon>Cotesia</taxon>
    </lineage>
</organism>
<proteinExistence type="predicted"/>
<dbReference type="EMBL" id="JAHXZJ010000747">
    <property type="protein sequence ID" value="KAH0557353.1"/>
    <property type="molecule type" value="Genomic_DNA"/>
</dbReference>
<feature type="compositionally biased region" description="Basic and acidic residues" evidence="1">
    <location>
        <begin position="37"/>
        <end position="52"/>
    </location>
</feature>